<dbReference type="Gene3D" id="1.10.357.10">
    <property type="entry name" value="Tetracycline Repressor, domain 2"/>
    <property type="match status" value="1"/>
</dbReference>
<feature type="region of interest" description="Disordered" evidence="3">
    <location>
        <begin position="249"/>
        <end position="274"/>
    </location>
</feature>
<dbReference type="InterPro" id="IPR009057">
    <property type="entry name" value="Homeodomain-like_sf"/>
</dbReference>
<feature type="compositionally biased region" description="Basic residues" evidence="3">
    <location>
        <begin position="386"/>
        <end position="398"/>
    </location>
</feature>
<dbReference type="SUPFAM" id="SSF46689">
    <property type="entry name" value="Homeodomain-like"/>
    <property type="match status" value="1"/>
</dbReference>
<proteinExistence type="predicted"/>
<feature type="domain" description="HTH tetR-type" evidence="4">
    <location>
        <begin position="5"/>
        <end position="65"/>
    </location>
</feature>
<dbReference type="PROSITE" id="PS50977">
    <property type="entry name" value="HTH_TETR_2"/>
    <property type="match status" value="1"/>
</dbReference>
<feature type="region of interest" description="Disordered" evidence="3">
    <location>
        <begin position="386"/>
        <end position="477"/>
    </location>
</feature>
<evidence type="ECO:0000259" key="4">
    <source>
        <dbReference type="PROSITE" id="PS50977"/>
    </source>
</evidence>
<dbReference type="Pfam" id="PF00440">
    <property type="entry name" value="TetR_N"/>
    <property type="match status" value="1"/>
</dbReference>
<dbReference type="EMBL" id="CP000113">
    <property type="protein sequence ID" value="ABF91381.1"/>
    <property type="molecule type" value="Genomic_DNA"/>
</dbReference>
<dbReference type="Proteomes" id="UP000002402">
    <property type="component" value="Chromosome"/>
</dbReference>
<organism evidence="5 6">
    <name type="scientific">Myxococcus xanthus (strain DK1622)</name>
    <dbReference type="NCBI Taxonomy" id="246197"/>
    <lineage>
        <taxon>Bacteria</taxon>
        <taxon>Pseudomonadati</taxon>
        <taxon>Myxococcota</taxon>
        <taxon>Myxococcia</taxon>
        <taxon>Myxococcales</taxon>
        <taxon>Cystobacterineae</taxon>
        <taxon>Myxococcaceae</taxon>
        <taxon>Myxococcus</taxon>
    </lineage>
</organism>
<dbReference type="InterPro" id="IPR001647">
    <property type="entry name" value="HTH_TetR"/>
</dbReference>
<evidence type="ECO:0000256" key="3">
    <source>
        <dbReference type="SAM" id="MobiDB-lite"/>
    </source>
</evidence>
<dbReference type="eggNOG" id="COG1309">
    <property type="taxonomic scope" value="Bacteria"/>
</dbReference>
<dbReference type="GO" id="GO:0003677">
    <property type="term" value="F:DNA binding"/>
    <property type="evidence" value="ECO:0007669"/>
    <property type="project" value="UniProtKB-UniRule"/>
</dbReference>
<dbReference type="AlphaFoldDB" id="Q1DG71"/>
<accession>Q1DG71</accession>
<protein>
    <submittedName>
        <fullName evidence="5">Transcriptional regulator, TetR family</fullName>
    </submittedName>
</protein>
<evidence type="ECO:0000313" key="6">
    <source>
        <dbReference type="Proteomes" id="UP000002402"/>
    </source>
</evidence>
<evidence type="ECO:0000256" key="2">
    <source>
        <dbReference type="PROSITE-ProRule" id="PRU00335"/>
    </source>
</evidence>
<sequence>MYTLAEMRAFRLRDAAELLAQRGFDNVRAAELARATRLSVGSLYRYYGSKQGIARAIRTLTERELSYTGFVAYQMADGDPLRQGFRDVFIAFWREFATWALLQPHLVGFTFLHNHPDTDSPGEHDGRTRAQVLEVLEHGEREKVFPKGRTWLHECMVWGMLSELVRRTGRGEVVSEEDVETAAEVLWKALSLDEPSKPRGGGNPPPGGDHAHPALTADTSARTSGAMVPTASAEPPPTATRLRAAAGDAPLSHAPCPRPVQTARSPGPAASTPLIPARRSAASIHATWRHHGHRCPASIGDDDAVAAALVLGPHPHEQRCLTGLLTDDAQHPFAERLDVRNLRFVNRDADHSRNLKVAMAALLHDHRFLGGGRGPRRRGRLRLLRQRRRSHQRQRNQGKAHSVMHGVCPPRGGCSTFTRMTPARSERCTRPRKKSADPQEAPGLLSRDGRLRSSSPCTTRIRLCSSPEVSRSRSASR</sequence>
<feature type="region of interest" description="Disordered" evidence="3">
    <location>
        <begin position="190"/>
        <end position="216"/>
    </location>
</feature>
<gene>
    <name evidence="5" type="ordered locus">MXAN_0069</name>
</gene>
<name>Q1DG71_MYXXD</name>
<keyword evidence="1 2" id="KW-0238">DNA-binding</keyword>
<feature type="DNA-binding region" description="H-T-H motif" evidence="2">
    <location>
        <begin position="28"/>
        <end position="47"/>
    </location>
</feature>
<dbReference type="HOGENOM" id="CLU_559994_0_0_7"/>
<feature type="compositionally biased region" description="Low complexity" evidence="3">
    <location>
        <begin position="465"/>
        <end position="477"/>
    </location>
</feature>
<dbReference type="KEGG" id="mxa:MXAN_0069"/>
<keyword evidence="6" id="KW-1185">Reference proteome</keyword>
<reference evidence="5 6" key="1">
    <citation type="journal article" date="2006" name="Proc. Natl. Acad. Sci. U.S.A.">
        <title>Evolution of sensory complexity recorded in a myxobacterial genome.</title>
        <authorList>
            <person name="Goldman B.S."/>
            <person name="Nierman W.C."/>
            <person name="Kaiser D."/>
            <person name="Slater S.C."/>
            <person name="Durkin A.S."/>
            <person name="Eisen J.A."/>
            <person name="Ronning C.M."/>
            <person name="Barbazuk W.B."/>
            <person name="Blanchard M."/>
            <person name="Field C."/>
            <person name="Halling C."/>
            <person name="Hinkle G."/>
            <person name="Iartchuk O."/>
            <person name="Kim H.S."/>
            <person name="Mackenzie C."/>
            <person name="Madupu R."/>
            <person name="Miller N."/>
            <person name="Shvartsbeyn A."/>
            <person name="Sullivan S.A."/>
            <person name="Vaudin M."/>
            <person name="Wiegand R."/>
            <person name="Kaplan H.B."/>
        </authorList>
    </citation>
    <scope>NUCLEOTIDE SEQUENCE [LARGE SCALE GENOMIC DNA]</scope>
    <source>
        <strain evidence="6">DK1622</strain>
    </source>
</reference>
<evidence type="ECO:0000256" key="1">
    <source>
        <dbReference type="ARBA" id="ARBA00023125"/>
    </source>
</evidence>
<evidence type="ECO:0000313" key="5">
    <source>
        <dbReference type="EMBL" id="ABF91381.1"/>
    </source>
</evidence>
<feature type="compositionally biased region" description="Basic and acidic residues" evidence="3">
    <location>
        <begin position="424"/>
        <end position="437"/>
    </location>
</feature>
<dbReference type="EnsemblBacteria" id="ABF91381">
    <property type="protein sequence ID" value="ABF91381"/>
    <property type="gene ID" value="MXAN_0069"/>
</dbReference>